<dbReference type="Proteomes" id="UP001196565">
    <property type="component" value="Unassembled WGS sequence"/>
</dbReference>
<dbReference type="EMBL" id="JAHYBZ010000004">
    <property type="protein sequence ID" value="MBW6398957.1"/>
    <property type="molecule type" value="Genomic_DNA"/>
</dbReference>
<reference evidence="1 2" key="1">
    <citation type="submission" date="2021-07" db="EMBL/GenBank/DDBJ databases">
        <authorList>
            <person name="So Y."/>
        </authorList>
    </citation>
    <scope>NUCLEOTIDE SEQUENCE [LARGE SCALE GENOMIC DNA]</scope>
    <source>
        <strain evidence="1 2">HJA6</strain>
    </source>
</reference>
<evidence type="ECO:0000313" key="2">
    <source>
        <dbReference type="Proteomes" id="UP001196565"/>
    </source>
</evidence>
<dbReference type="PANTHER" id="PTHR35399:SF2">
    <property type="entry name" value="DUF839 DOMAIN-CONTAINING PROTEIN"/>
    <property type="match status" value="1"/>
</dbReference>
<gene>
    <name evidence="1" type="ORF">KPL78_13920</name>
</gene>
<dbReference type="SUPFAM" id="SSF63829">
    <property type="entry name" value="Calcium-dependent phosphotriesterase"/>
    <property type="match status" value="1"/>
</dbReference>
<dbReference type="PROSITE" id="PS51318">
    <property type="entry name" value="TAT"/>
    <property type="match status" value="1"/>
</dbReference>
<proteinExistence type="predicted"/>
<dbReference type="PANTHER" id="PTHR35399">
    <property type="entry name" value="SLR8030 PROTEIN"/>
    <property type="match status" value="1"/>
</dbReference>
<comment type="caution">
    <text evidence="1">The sequence shown here is derived from an EMBL/GenBank/DDBJ whole genome shotgun (WGS) entry which is preliminary data.</text>
</comment>
<dbReference type="InterPro" id="IPR006311">
    <property type="entry name" value="TAT_signal"/>
</dbReference>
<dbReference type="Pfam" id="PF05787">
    <property type="entry name" value="PhoX"/>
    <property type="match status" value="1"/>
</dbReference>
<name>A0ABS7AB13_9PROT</name>
<dbReference type="RefSeq" id="WP_219763549.1">
    <property type="nucleotide sequence ID" value="NZ_JAHYBZ010000004.1"/>
</dbReference>
<organism evidence="1 2">
    <name type="scientific">Roseomonas alba</name>
    <dbReference type="NCBI Taxonomy" id="2846776"/>
    <lineage>
        <taxon>Bacteria</taxon>
        <taxon>Pseudomonadati</taxon>
        <taxon>Pseudomonadota</taxon>
        <taxon>Alphaproteobacteria</taxon>
        <taxon>Acetobacterales</taxon>
        <taxon>Roseomonadaceae</taxon>
        <taxon>Roseomonas</taxon>
    </lineage>
</organism>
<evidence type="ECO:0000313" key="1">
    <source>
        <dbReference type="EMBL" id="MBW6398957.1"/>
    </source>
</evidence>
<protein>
    <submittedName>
        <fullName evidence="1">PhoX family phosphatase</fullName>
    </submittedName>
</protein>
<keyword evidence="2" id="KW-1185">Reference proteome</keyword>
<accession>A0ABS7AB13</accession>
<dbReference type="InterPro" id="IPR008557">
    <property type="entry name" value="PhoX"/>
</dbReference>
<sequence>MPDNQSSDAAIELELEDIGSNPDPRESIGEIIARRLSRRAAMRGLGGAAAALTFADQLVAGAQQAVAQGVPMTGGPSTLTFPELRHQLAQRDAVAEGYETQIVMRWGDAVLADAPAFDPTAQTEAAQAQQFGYNNDFIDFKPLPQGSRSADHGLLVVNHEYTDSSMMFAGIGTGSAARLRTNAEQAKVELMAHGLSIVEVRRTDGRWAAVPAGRYNRRITGATEMRISGPAAGHELMKTGADQTGTKVFGTLNNCAGGNTPWGTVLTCEENFNQYFGGAAARTGALAEMYRRYGIVENASYAWGRFEDRFNLDKEPNEPNRFGWVVEFDPYDPQSVPVKRTALGRFKHEGCTHVVNHDGRVVLYSGDDERFDYVYKFVTARPWNPNDRAANRDLLDEGTLFVARLSDDGKVAWLPLVHGQGPLTAENGFRNQAEVLINTRRAADLLRATPMDRPEDVETNPVTGRTYVILTNNTSRGEDRIDGANPRPRNAHGHIIEIVPPSVNGRPDHAATEARWEIFLLAGKPGQDAGARYHRATSDQGWLSCPDNCAFDSKGRIWIATDGAPSAAGVADGLYASDTQGPGRALTRLFYQAPTGAEVCGPCFTPDDSTIFLAIQHPGEDRGSTFERPSTRWPDFQDTMPPRPAVIAIVKRGGGSIGA</sequence>